<name>A0A0N7LSA2_9RHOB</name>
<dbReference type="STRING" id="321267.SHM7688_02504"/>
<proteinExistence type="predicted"/>
<gene>
    <name evidence="1" type="ORF">SHM7688_02504</name>
</gene>
<accession>A0A0N7LSA2</accession>
<sequence>MFAPANVMIQITRAPALDARYKVFAGCMEAEYGYYGVSHGQFLDTRPVRAIHNNHRSKRKGLPDEWYIYQLEDYALDDYGMLMGPLTTKPIRQSNFYRLLDEDELPSNFAKAVGEVRNFVSSGVVFSAEDHWHSRDFRPFFRSLTSRHMRPALDASEL</sequence>
<reference evidence="1 2" key="1">
    <citation type="submission" date="2015-09" db="EMBL/GenBank/DDBJ databases">
        <authorList>
            <consortium name="Swine Surveillance"/>
        </authorList>
    </citation>
    <scope>NUCLEOTIDE SEQUENCE [LARGE SCALE GENOMIC DNA]</scope>
    <source>
        <strain evidence="1 2">CECT 7688</strain>
    </source>
</reference>
<dbReference type="EMBL" id="CYPW01000024">
    <property type="protein sequence ID" value="CUH53052.1"/>
    <property type="molecule type" value="Genomic_DNA"/>
</dbReference>
<evidence type="ECO:0000313" key="1">
    <source>
        <dbReference type="EMBL" id="CUH53052.1"/>
    </source>
</evidence>
<keyword evidence="2" id="KW-1185">Reference proteome</keyword>
<dbReference type="Proteomes" id="UP000054823">
    <property type="component" value="Unassembled WGS sequence"/>
</dbReference>
<protein>
    <submittedName>
        <fullName evidence="1">Uncharacterized protein</fullName>
    </submittedName>
</protein>
<evidence type="ECO:0000313" key="2">
    <source>
        <dbReference type="Proteomes" id="UP000054823"/>
    </source>
</evidence>
<dbReference type="AlphaFoldDB" id="A0A0N7LSA2"/>
<organism evidence="1 2">
    <name type="scientific">Shimia marina</name>
    <dbReference type="NCBI Taxonomy" id="321267"/>
    <lineage>
        <taxon>Bacteria</taxon>
        <taxon>Pseudomonadati</taxon>
        <taxon>Pseudomonadota</taxon>
        <taxon>Alphaproteobacteria</taxon>
        <taxon>Rhodobacterales</taxon>
        <taxon>Roseobacteraceae</taxon>
    </lineage>
</organism>